<sequence>MSCRSSRSTPKLSSAPTPTLTFWSAPCYRWRLGGRILGVAVWAEIVVGCSRRSSLNGVAEEPREGCTNRCSERRKRKEKLGGVAALLDDMERRRWRWRWCAALRASYPYGPGEPAMSAPASSGRYFRNQAVVKTVLWPVDLPISIVVAKNRDRPFSNLSPSL</sequence>
<gene>
    <name evidence="1" type="ORF">FA15DRAFT_661823</name>
</gene>
<dbReference type="Proteomes" id="UP000307440">
    <property type="component" value="Unassembled WGS sequence"/>
</dbReference>
<evidence type="ECO:0000313" key="2">
    <source>
        <dbReference type="Proteomes" id="UP000307440"/>
    </source>
</evidence>
<proteinExistence type="predicted"/>
<organism evidence="1 2">
    <name type="scientific">Coprinopsis marcescibilis</name>
    <name type="common">Agaric fungus</name>
    <name type="synonym">Psathyrella marcescibilis</name>
    <dbReference type="NCBI Taxonomy" id="230819"/>
    <lineage>
        <taxon>Eukaryota</taxon>
        <taxon>Fungi</taxon>
        <taxon>Dikarya</taxon>
        <taxon>Basidiomycota</taxon>
        <taxon>Agaricomycotina</taxon>
        <taxon>Agaricomycetes</taxon>
        <taxon>Agaricomycetidae</taxon>
        <taxon>Agaricales</taxon>
        <taxon>Agaricineae</taxon>
        <taxon>Psathyrellaceae</taxon>
        <taxon>Coprinopsis</taxon>
    </lineage>
</organism>
<name>A0A5C3KA08_COPMA</name>
<evidence type="ECO:0000313" key="1">
    <source>
        <dbReference type="EMBL" id="TFK16910.1"/>
    </source>
</evidence>
<reference evidence="1 2" key="1">
    <citation type="journal article" date="2019" name="Nat. Ecol. Evol.">
        <title>Megaphylogeny resolves global patterns of mushroom evolution.</title>
        <authorList>
            <person name="Varga T."/>
            <person name="Krizsan K."/>
            <person name="Foldi C."/>
            <person name="Dima B."/>
            <person name="Sanchez-Garcia M."/>
            <person name="Sanchez-Ramirez S."/>
            <person name="Szollosi G.J."/>
            <person name="Szarkandi J.G."/>
            <person name="Papp V."/>
            <person name="Albert L."/>
            <person name="Andreopoulos W."/>
            <person name="Angelini C."/>
            <person name="Antonin V."/>
            <person name="Barry K.W."/>
            <person name="Bougher N.L."/>
            <person name="Buchanan P."/>
            <person name="Buyck B."/>
            <person name="Bense V."/>
            <person name="Catcheside P."/>
            <person name="Chovatia M."/>
            <person name="Cooper J."/>
            <person name="Damon W."/>
            <person name="Desjardin D."/>
            <person name="Finy P."/>
            <person name="Geml J."/>
            <person name="Haridas S."/>
            <person name="Hughes K."/>
            <person name="Justo A."/>
            <person name="Karasinski D."/>
            <person name="Kautmanova I."/>
            <person name="Kiss B."/>
            <person name="Kocsube S."/>
            <person name="Kotiranta H."/>
            <person name="LaButti K.M."/>
            <person name="Lechner B.E."/>
            <person name="Liimatainen K."/>
            <person name="Lipzen A."/>
            <person name="Lukacs Z."/>
            <person name="Mihaltcheva S."/>
            <person name="Morgado L.N."/>
            <person name="Niskanen T."/>
            <person name="Noordeloos M.E."/>
            <person name="Ohm R.A."/>
            <person name="Ortiz-Santana B."/>
            <person name="Ovrebo C."/>
            <person name="Racz N."/>
            <person name="Riley R."/>
            <person name="Savchenko A."/>
            <person name="Shiryaev A."/>
            <person name="Soop K."/>
            <person name="Spirin V."/>
            <person name="Szebenyi C."/>
            <person name="Tomsovsky M."/>
            <person name="Tulloss R.E."/>
            <person name="Uehling J."/>
            <person name="Grigoriev I.V."/>
            <person name="Vagvolgyi C."/>
            <person name="Papp T."/>
            <person name="Martin F.M."/>
            <person name="Miettinen O."/>
            <person name="Hibbett D.S."/>
            <person name="Nagy L.G."/>
        </authorList>
    </citation>
    <scope>NUCLEOTIDE SEQUENCE [LARGE SCALE GENOMIC DNA]</scope>
    <source>
        <strain evidence="1 2">CBS 121175</strain>
    </source>
</reference>
<dbReference type="EMBL" id="ML210609">
    <property type="protein sequence ID" value="TFK16910.1"/>
    <property type="molecule type" value="Genomic_DNA"/>
</dbReference>
<protein>
    <submittedName>
        <fullName evidence="1">Uncharacterized protein</fullName>
    </submittedName>
</protein>
<keyword evidence="2" id="KW-1185">Reference proteome</keyword>
<accession>A0A5C3KA08</accession>
<dbReference type="AlphaFoldDB" id="A0A5C3KA08"/>